<feature type="region of interest" description="Disordered" evidence="1">
    <location>
        <begin position="257"/>
        <end position="291"/>
    </location>
</feature>
<evidence type="ECO:0000313" key="3">
    <source>
        <dbReference type="EMBL" id="EKX53772.1"/>
    </source>
</evidence>
<evidence type="ECO:0000313" key="5">
    <source>
        <dbReference type="Proteomes" id="UP000011087"/>
    </source>
</evidence>
<dbReference type="HOGENOM" id="CLU_748962_0_0_1"/>
<feature type="compositionally biased region" description="Basic and acidic residues" evidence="1">
    <location>
        <begin position="82"/>
        <end position="102"/>
    </location>
</feature>
<protein>
    <recommendedName>
        <fullName evidence="2">Ribosome-assembly protein 3 C-terminal domain-containing protein</fullName>
    </recommendedName>
</protein>
<feature type="region of interest" description="Disordered" evidence="1">
    <location>
        <begin position="349"/>
        <end position="370"/>
    </location>
</feature>
<feature type="region of interest" description="Disordered" evidence="1">
    <location>
        <begin position="1"/>
        <end position="20"/>
    </location>
</feature>
<proteinExistence type="predicted"/>
<feature type="region of interest" description="Disordered" evidence="1">
    <location>
        <begin position="68"/>
        <end position="102"/>
    </location>
</feature>
<dbReference type="EMBL" id="JH992969">
    <property type="protein sequence ID" value="EKX53772.1"/>
    <property type="molecule type" value="Genomic_DNA"/>
</dbReference>
<dbReference type="Proteomes" id="UP000011087">
    <property type="component" value="Unassembled WGS sequence"/>
</dbReference>
<reference evidence="4" key="3">
    <citation type="submission" date="2016-03" db="UniProtKB">
        <authorList>
            <consortium name="EnsemblProtists"/>
        </authorList>
    </citation>
    <scope>IDENTIFICATION</scope>
</reference>
<feature type="domain" description="Ribosome-assembly protein 3 C-terminal" evidence="2">
    <location>
        <begin position="295"/>
        <end position="337"/>
    </location>
</feature>
<feature type="compositionally biased region" description="Basic and acidic residues" evidence="1">
    <location>
        <begin position="276"/>
        <end position="287"/>
    </location>
</feature>
<gene>
    <name evidence="3" type="ORF">GUITHDRAFT_132826</name>
</gene>
<reference evidence="3 5" key="1">
    <citation type="journal article" date="2012" name="Nature">
        <title>Algal genomes reveal evolutionary mosaicism and the fate of nucleomorphs.</title>
        <authorList>
            <consortium name="DOE Joint Genome Institute"/>
            <person name="Curtis B.A."/>
            <person name="Tanifuji G."/>
            <person name="Burki F."/>
            <person name="Gruber A."/>
            <person name="Irimia M."/>
            <person name="Maruyama S."/>
            <person name="Arias M.C."/>
            <person name="Ball S.G."/>
            <person name="Gile G.H."/>
            <person name="Hirakawa Y."/>
            <person name="Hopkins J.F."/>
            <person name="Kuo A."/>
            <person name="Rensing S.A."/>
            <person name="Schmutz J."/>
            <person name="Symeonidi A."/>
            <person name="Elias M."/>
            <person name="Eveleigh R.J."/>
            <person name="Herman E.K."/>
            <person name="Klute M.J."/>
            <person name="Nakayama T."/>
            <person name="Obornik M."/>
            <person name="Reyes-Prieto A."/>
            <person name="Armbrust E.V."/>
            <person name="Aves S.J."/>
            <person name="Beiko R.G."/>
            <person name="Coutinho P."/>
            <person name="Dacks J.B."/>
            <person name="Durnford D.G."/>
            <person name="Fast N.M."/>
            <person name="Green B.R."/>
            <person name="Grisdale C.J."/>
            <person name="Hempel F."/>
            <person name="Henrissat B."/>
            <person name="Hoppner M.P."/>
            <person name="Ishida K."/>
            <person name="Kim E."/>
            <person name="Koreny L."/>
            <person name="Kroth P.G."/>
            <person name="Liu Y."/>
            <person name="Malik S.B."/>
            <person name="Maier U.G."/>
            <person name="McRose D."/>
            <person name="Mock T."/>
            <person name="Neilson J.A."/>
            <person name="Onodera N.T."/>
            <person name="Poole A.M."/>
            <person name="Pritham E.J."/>
            <person name="Richards T.A."/>
            <person name="Rocap G."/>
            <person name="Roy S.W."/>
            <person name="Sarai C."/>
            <person name="Schaack S."/>
            <person name="Shirato S."/>
            <person name="Slamovits C.H."/>
            <person name="Spencer D.F."/>
            <person name="Suzuki S."/>
            <person name="Worden A.Z."/>
            <person name="Zauner S."/>
            <person name="Barry K."/>
            <person name="Bell C."/>
            <person name="Bharti A.K."/>
            <person name="Crow J.A."/>
            <person name="Grimwood J."/>
            <person name="Kramer R."/>
            <person name="Lindquist E."/>
            <person name="Lucas S."/>
            <person name="Salamov A."/>
            <person name="McFadden G.I."/>
            <person name="Lane C.E."/>
            <person name="Keeling P.J."/>
            <person name="Gray M.W."/>
            <person name="Grigoriev I.V."/>
            <person name="Archibald J.M."/>
        </authorList>
    </citation>
    <scope>NUCLEOTIDE SEQUENCE</scope>
    <source>
        <strain evidence="3 5">CCMP2712</strain>
    </source>
</reference>
<evidence type="ECO:0000259" key="2">
    <source>
        <dbReference type="Pfam" id="PF14615"/>
    </source>
</evidence>
<dbReference type="KEGG" id="gtt:GUITHDRAFT_132826"/>
<dbReference type="InterPro" id="IPR028217">
    <property type="entry name" value="Rsa3_C"/>
</dbReference>
<accession>L1JZL0</accession>
<name>L1JZL0_GUITC</name>
<sequence>MRQQKSWRIDGKKKHDRNEVEKTGDFTIFVMLEALKRARQMHGRRRRGGLLPYSGNIKVELSETVLEMGKDSEKSSKKRKRSAEDDSAVKDSEECKTLNDSRPETKKITKAMKKIGESVGLTFSGQDKLEVEFESLWENFPKPKRIKKLPDAQKEKAMSRIFSICTRSSELSSKLLHRFGDKHCVGGVAGLGIDMPDELVVRVEKKADRILDNEELWKRTLGASRRCVHASLKHLSDALREEDQSDTADADAAWTEASQADVEANEEDKTEDERDENAALRAERGGKAESSTSGFMEWYMSKFTDSFAEELDSIRSKEELDANGVSLLVDAIKSGVDVIPKVERYLCMPSDRAKQDSSSSKSTKKIKKSK</sequence>
<dbReference type="Pfam" id="PF14615">
    <property type="entry name" value="Rsa3"/>
    <property type="match status" value="1"/>
</dbReference>
<evidence type="ECO:0000313" key="4">
    <source>
        <dbReference type="EnsemblProtists" id="EKX53772"/>
    </source>
</evidence>
<evidence type="ECO:0000256" key="1">
    <source>
        <dbReference type="SAM" id="MobiDB-lite"/>
    </source>
</evidence>
<dbReference type="OrthoDB" id="69550at2759"/>
<keyword evidence="5" id="KW-1185">Reference proteome</keyword>
<feature type="compositionally biased region" description="Acidic residues" evidence="1">
    <location>
        <begin position="263"/>
        <end position="275"/>
    </location>
</feature>
<reference evidence="5" key="2">
    <citation type="submission" date="2012-11" db="EMBL/GenBank/DDBJ databases">
        <authorList>
            <person name="Kuo A."/>
            <person name="Curtis B.A."/>
            <person name="Tanifuji G."/>
            <person name="Burki F."/>
            <person name="Gruber A."/>
            <person name="Irimia M."/>
            <person name="Maruyama S."/>
            <person name="Arias M.C."/>
            <person name="Ball S.G."/>
            <person name="Gile G.H."/>
            <person name="Hirakawa Y."/>
            <person name="Hopkins J.F."/>
            <person name="Rensing S.A."/>
            <person name="Schmutz J."/>
            <person name="Symeonidi A."/>
            <person name="Elias M."/>
            <person name="Eveleigh R.J."/>
            <person name="Herman E.K."/>
            <person name="Klute M.J."/>
            <person name="Nakayama T."/>
            <person name="Obornik M."/>
            <person name="Reyes-Prieto A."/>
            <person name="Armbrust E.V."/>
            <person name="Aves S.J."/>
            <person name="Beiko R.G."/>
            <person name="Coutinho P."/>
            <person name="Dacks J.B."/>
            <person name="Durnford D.G."/>
            <person name="Fast N.M."/>
            <person name="Green B.R."/>
            <person name="Grisdale C."/>
            <person name="Hempe F."/>
            <person name="Henrissat B."/>
            <person name="Hoppner M.P."/>
            <person name="Ishida K.-I."/>
            <person name="Kim E."/>
            <person name="Koreny L."/>
            <person name="Kroth P.G."/>
            <person name="Liu Y."/>
            <person name="Malik S.-B."/>
            <person name="Maier U.G."/>
            <person name="McRose D."/>
            <person name="Mock T."/>
            <person name="Neilson J.A."/>
            <person name="Onodera N.T."/>
            <person name="Poole A.M."/>
            <person name="Pritham E.J."/>
            <person name="Richards T.A."/>
            <person name="Rocap G."/>
            <person name="Roy S.W."/>
            <person name="Sarai C."/>
            <person name="Schaack S."/>
            <person name="Shirato S."/>
            <person name="Slamovits C.H."/>
            <person name="Spencer D.F."/>
            <person name="Suzuki S."/>
            <person name="Worden A.Z."/>
            <person name="Zauner S."/>
            <person name="Barry K."/>
            <person name="Bell C."/>
            <person name="Bharti A.K."/>
            <person name="Crow J.A."/>
            <person name="Grimwood J."/>
            <person name="Kramer R."/>
            <person name="Lindquist E."/>
            <person name="Lucas S."/>
            <person name="Salamov A."/>
            <person name="McFadden G.I."/>
            <person name="Lane C.E."/>
            <person name="Keeling P.J."/>
            <person name="Gray M.W."/>
            <person name="Grigoriev I.V."/>
            <person name="Archibald J.M."/>
        </authorList>
    </citation>
    <scope>NUCLEOTIDE SEQUENCE</scope>
    <source>
        <strain evidence="5">CCMP2712</strain>
    </source>
</reference>
<dbReference type="RefSeq" id="XP_005840752.1">
    <property type="nucleotide sequence ID" value="XM_005840695.1"/>
</dbReference>
<organism evidence="3">
    <name type="scientific">Guillardia theta (strain CCMP2712)</name>
    <name type="common">Cryptophyte</name>
    <dbReference type="NCBI Taxonomy" id="905079"/>
    <lineage>
        <taxon>Eukaryota</taxon>
        <taxon>Cryptophyceae</taxon>
        <taxon>Pyrenomonadales</taxon>
        <taxon>Geminigeraceae</taxon>
        <taxon>Guillardia</taxon>
    </lineage>
</organism>
<dbReference type="AlphaFoldDB" id="L1JZL0"/>
<dbReference type="PaxDb" id="55529-EKX53772"/>
<dbReference type="GeneID" id="17310272"/>
<dbReference type="EnsemblProtists" id="EKX53772">
    <property type="protein sequence ID" value="EKX53772"/>
    <property type="gene ID" value="GUITHDRAFT_132826"/>
</dbReference>